<dbReference type="Gene3D" id="6.10.140.1740">
    <property type="match status" value="1"/>
</dbReference>
<feature type="region of interest" description="Disordered" evidence="1">
    <location>
        <begin position="1"/>
        <end position="23"/>
    </location>
</feature>
<feature type="compositionally biased region" description="Polar residues" evidence="1">
    <location>
        <begin position="1"/>
        <end position="10"/>
    </location>
</feature>
<keyword evidence="3" id="KW-1185">Reference proteome</keyword>
<organism evidence="2 3">
    <name type="scientific">Suillus placidus</name>
    <dbReference type="NCBI Taxonomy" id="48579"/>
    <lineage>
        <taxon>Eukaryota</taxon>
        <taxon>Fungi</taxon>
        <taxon>Dikarya</taxon>
        <taxon>Basidiomycota</taxon>
        <taxon>Agaricomycotina</taxon>
        <taxon>Agaricomycetes</taxon>
        <taxon>Agaricomycetidae</taxon>
        <taxon>Boletales</taxon>
        <taxon>Suillineae</taxon>
        <taxon>Suillaceae</taxon>
        <taxon>Suillus</taxon>
    </lineage>
</organism>
<feature type="compositionally biased region" description="Basic and acidic residues" evidence="1">
    <location>
        <begin position="14"/>
        <end position="23"/>
    </location>
</feature>
<accession>A0A9P7A133</accession>
<protein>
    <submittedName>
        <fullName evidence="2">Uncharacterized protein</fullName>
    </submittedName>
</protein>
<dbReference type="Proteomes" id="UP000714275">
    <property type="component" value="Unassembled WGS sequence"/>
</dbReference>
<comment type="caution">
    <text evidence="2">The sequence shown here is derived from an EMBL/GenBank/DDBJ whole genome shotgun (WGS) entry which is preliminary data.</text>
</comment>
<gene>
    <name evidence="2" type="ORF">EV702DRAFT_1211836</name>
</gene>
<dbReference type="OrthoDB" id="5411773at2759"/>
<evidence type="ECO:0000256" key="1">
    <source>
        <dbReference type="SAM" id="MobiDB-lite"/>
    </source>
</evidence>
<evidence type="ECO:0000313" key="2">
    <source>
        <dbReference type="EMBL" id="KAG1780088.1"/>
    </source>
</evidence>
<reference evidence="2" key="1">
    <citation type="journal article" date="2020" name="New Phytol.">
        <title>Comparative genomics reveals dynamic genome evolution in host specialist ectomycorrhizal fungi.</title>
        <authorList>
            <person name="Lofgren L.A."/>
            <person name="Nguyen N.H."/>
            <person name="Vilgalys R."/>
            <person name="Ruytinx J."/>
            <person name="Liao H.L."/>
            <person name="Branco S."/>
            <person name="Kuo A."/>
            <person name="LaButti K."/>
            <person name="Lipzen A."/>
            <person name="Andreopoulos W."/>
            <person name="Pangilinan J."/>
            <person name="Riley R."/>
            <person name="Hundley H."/>
            <person name="Na H."/>
            <person name="Barry K."/>
            <person name="Grigoriev I.V."/>
            <person name="Stajich J.E."/>
            <person name="Kennedy P.G."/>
        </authorList>
    </citation>
    <scope>NUCLEOTIDE SEQUENCE</scope>
    <source>
        <strain evidence="2">DOB743</strain>
    </source>
</reference>
<sequence length="116" mass="13614">MDTRSLTSDADTAGEEHGSEERRKELEIWDAFKEEHHEILEQLPLSLHRQYTLIHELDDQSNAYASHFCTRIADWLQTNFYLPELHQQHGGHRDHWLNQAKRWLSTAAMKLAADGH</sequence>
<evidence type="ECO:0000313" key="3">
    <source>
        <dbReference type="Proteomes" id="UP000714275"/>
    </source>
</evidence>
<proteinExistence type="predicted"/>
<dbReference type="EMBL" id="JABBWD010000010">
    <property type="protein sequence ID" value="KAG1780088.1"/>
    <property type="molecule type" value="Genomic_DNA"/>
</dbReference>
<dbReference type="AlphaFoldDB" id="A0A9P7A133"/>
<name>A0A9P7A133_9AGAM</name>